<dbReference type="AlphaFoldDB" id="A0A9P5GK51"/>
<feature type="compositionally biased region" description="Acidic residues" evidence="3">
    <location>
        <begin position="446"/>
        <end position="472"/>
    </location>
</feature>
<dbReference type="PANTHER" id="PTHR11566:SF215">
    <property type="entry name" value="DYNAMIN GTPASE"/>
    <property type="match status" value="1"/>
</dbReference>
<dbReference type="GO" id="GO:0005739">
    <property type="term" value="C:mitochondrion"/>
    <property type="evidence" value="ECO:0007669"/>
    <property type="project" value="TreeGrafter"/>
</dbReference>
<dbReference type="GO" id="GO:0005525">
    <property type="term" value="F:GTP binding"/>
    <property type="evidence" value="ECO:0007669"/>
    <property type="project" value="InterPro"/>
</dbReference>
<dbReference type="GO" id="GO:0016020">
    <property type="term" value="C:membrane"/>
    <property type="evidence" value="ECO:0007669"/>
    <property type="project" value="TreeGrafter"/>
</dbReference>
<keyword evidence="2" id="KW-0342">GTP-binding</keyword>
<evidence type="ECO:0000259" key="4">
    <source>
        <dbReference type="PROSITE" id="PS51718"/>
    </source>
</evidence>
<dbReference type="InterPro" id="IPR000375">
    <property type="entry name" value="Dynamin_stalk"/>
</dbReference>
<dbReference type="GO" id="GO:0008017">
    <property type="term" value="F:microtubule binding"/>
    <property type="evidence" value="ECO:0007669"/>
    <property type="project" value="TreeGrafter"/>
</dbReference>
<dbReference type="GO" id="GO:0006897">
    <property type="term" value="P:endocytosis"/>
    <property type="evidence" value="ECO:0007669"/>
    <property type="project" value="TreeGrafter"/>
</dbReference>
<proteinExistence type="predicted"/>
<dbReference type="Pfam" id="PF01031">
    <property type="entry name" value="Dynamin_M"/>
    <property type="match status" value="1"/>
</dbReference>
<reference evidence="5" key="1">
    <citation type="submission" date="2020-02" db="EMBL/GenBank/DDBJ databases">
        <authorList>
            <person name="Lichtner F.J."/>
        </authorList>
    </citation>
    <scope>NUCLEOTIDE SEQUENCE</scope>
    <source>
        <strain evidence="5">G10</strain>
    </source>
</reference>
<evidence type="ECO:0000313" key="5">
    <source>
        <dbReference type="EMBL" id="KAF7519913.1"/>
    </source>
</evidence>
<evidence type="ECO:0000256" key="1">
    <source>
        <dbReference type="ARBA" id="ARBA00022741"/>
    </source>
</evidence>
<dbReference type="InterPro" id="IPR027417">
    <property type="entry name" value="P-loop_NTPase"/>
</dbReference>
<dbReference type="GO" id="GO:0048312">
    <property type="term" value="P:intracellular distribution of mitochondria"/>
    <property type="evidence" value="ECO:0007669"/>
    <property type="project" value="TreeGrafter"/>
</dbReference>
<gene>
    <name evidence="5" type="ORF">PCG10_009681</name>
</gene>
<dbReference type="GO" id="GO:0005874">
    <property type="term" value="C:microtubule"/>
    <property type="evidence" value="ECO:0007669"/>
    <property type="project" value="TreeGrafter"/>
</dbReference>
<dbReference type="PANTHER" id="PTHR11566">
    <property type="entry name" value="DYNAMIN"/>
    <property type="match status" value="1"/>
</dbReference>
<dbReference type="SMART" id="SM00053">
    <property type="entry name" value="DYNc"/>
    <property type="match status" value="1"/>
</dbReference>
<dbReference type="GO" id="GO:0000266">
    <property type="term" value="P:mitochondrial fission"/>
    <property type="evidence" value="ECO:0007669"/>
    <property type="project" value="TreeGrafter"/>
</dbReference>
<dbReference type="Pfam" id="PF00350">
    <property type="entry name" value="Dynamin_N"/>
    <property type="match status" value="1"/>
</dbReference>
<evidence type="ECO:0000313" key="6">
    <source>
        <dbReference type="Proteomes" id="UP000701341"/>
    </source>
</evidence>
<organism evidence="5 6">
    <name type="scientific">Penicillium crustosum</name>
    <name type="common">Blue mold fungus</name>
    <dbReference type="NCBI Taxonomy" id="36656"/>
    <lineage>
        <taxon>Eukaryota</taxon>
        <taxon>Fungi</taxon>
        <taxon>Dikarya</taxon>
        <taxon>Ascomycota</taxon>
        <taxon>Pezizomycotina</taxon>
        <taxon>Eurotiomycetes</taxon>
        <taxon>Eurotiomycetidae</taxon>
        <taxon>Eurotiales</taxon>
        <taxon>Aspergillaceae</taxon>
        <taxon>Penicillium</taxon>
    </lineage>
</organism>
<dbReference type="InterPro" id="IPR030381">
    <property type="entry name" value="G_DYNAMIN_dom"/>
</dbReference>
<dbReference type="SUPFAM" id="SSF52540">
    <property type="entry name" value="P-loop containing nucleoside triphosphate hydrolases"/>
    <property type="match status" value="1"/>
</dbReference>
<evidence type="ECO:0000256" key="2">
    <source>
        <dbReference type="ARBA" id="ARBA00023134"/>
    </source>
</evidence>
<comment type="caution">
    <text evidence="5">The sequence shown here is derived from an EMBL/GenBank/DDBJ whole genome shotgun (WGS) entry which is preliminary data.</text>
</comment>
<dbReference type="InterPro" id="IPR022812">
    <property type="entry name" value="Dynamin"/>
</dbReference>
<sequence length="512" mass="57352">MADIFTPKFPGQGLGDLVLLDKIDQLLAYNLTEYVNFPQLVVVGDQSSGKSSVLEGLTRLPFPRDSGLCTRFATHIIFRRTRADTKRSISASIVPASDTHAEHASHLVTWKASLMESLDFESFARTMREVSCSPDYGSVELQGGNFQASFTQDVFRLEICGPEEDNLSIIDVPGIFKNTTDGLTTKKYVKMVKDMVLSYMRNPRSIMLTVVPANVDIATQEILEMARECDPQGSRTQGVFIKPDLVDKGAEDKVIDLVEGKTCSLKLGWIVVRNAGQQQLLDQSSNRDEVEAQFFCEAHPWNSLSREKVGIAALKIRLKDVQTTQIRQEFPKAYRMCAEISLKLKNMKQDLSALGIERSTPEQQRSFLLDIIMKFQDIVSQVMATSYGTHELFQKDKDSRLATIVRNRMDVFKSDMEEYGFEYQFLRWTPGTQLLNVLGAVLESEYNSDSDPNFEIDDDDGDDDNNGEEADEIPVRKNMNASEHGGAIDGILHEQQTVKKPTGDSILASIEG</sequence>
<name>A0A9P5GK51_PENCR</name>
<dbReference type="PRINTS" id="PR00195">
    <property type="entry name" value="DYNAMIN"/>
</dbReference>
<protein>
    <recommendedName>
        <fullName evidence="4">Dynamin-type G domain-containing protein</fullName>
    </recommendedName>
</protein>
<dbReference type="PROSITE" id="PS51718">
    <property type="entry name" value="G_DYNAMIN_2"/>
    <property type="match status" value="1"/>
</dbReference>
<keyword evidence="6" id="KW-1185">Reference proteome</keyword>
<dbReference type="GO" id="GO:0016559">
    <property type="term" value="P:peroxisome fission"/>
    <property type="evidence" value="ECO:0007669"/>
    <property type="project" value="TreeGrafter"/>
</dbReference>
<evidence type="ECO:0000256" key="3">
    <source>
        <dbReference type="SAM" id="MobiDB-lite"/>
    </source>
</evidence>
<dbReference type="EMBL" id="JAAOZQ010000080">
    <property type="protein sequence ID" value="KAF7519913.1"/>
    <property type="molecule type" value="Genomic_DNA"/>
</dbReference>
<keyword evidence="1" id="KW-0547">Nucleotide-binding</keyword>
<feature type="domain" description="Dynamin-type G" evidence="4">
    <location>
        <begin position="34"/>
        <end position="331"/>
    </location>
</feature>
<dbReference type="InterPro" id="IPR045063">
    <property type="entry name" value="Dynamin_N"/>
</dbReference>
<dbReference type="CDD" id="cd08771">
    <property type="entry name" value="DLP_1"/>
    <property type="match status" value="1"/>
</dbReference>
<dbReference type="InterPro" id="IPR001401">
    <property type="entry name" value="Dynamin_GTPase"/>
</dbReference>
<feature type="region of interest" description="Disordered" evidence="3">
    <location>
        <begin position="446"/>
        <end position="512"/>
    </location>
</feature>
<accession>A0A9P5GK51</accession>
<dbReference type="Proteomes" id="UP000701341">
    <property type="component" value="Unassembled WGS sequence"/>
</dbReference>
<dbReference type="GO" id="GO:0003924">
    <property type="term" value="F:GTPase activity"/>
    <property type="evidence" value="ECO:0007669"/>
    <property type="project" value="InterPro"/>
</dbReference>
<dbReference type="Gene3D" id="3.40.50.300">
    <property type="entry name" value="P-loop containing nucleotide triphosphate hydrolases"/>
    <property type="match status" value="1"/>
</dbReference>